<protein>
    <submittedName>
        <fullName evidence="1">Uncharacterized protein</fullName>
    </submittedName>
</protein>
<name>A0AA86NB30_9EUKA</name>
<gene>
    <name evidence="1" type="ORF">HINF_LOCUS4092</name>
    <name evidence="2" type="ORF">HINF_LOCUS61394</name>
</gene>
<comment type="caution">
    <text evidence="1">The sequence shown here is derived from an EMBL/GenBank/DDBJ whole genome shotgun (WGS) entry which is preliminary data.</text>
</comment>
<evidence type="ECO:0000313" key="3">
    <source>
        <dbReference type="Proteomes" id="UP001642409"/>
    </source>
</evidence>
<organism evidence="1">
    <name type="scientific">Hexamita inflata</name>
    <dbReference type="NCBI Taxonomy" id="28002"/>
    <lineage>
        <taxon>Eukaryota</taxon>
        <taxon>Metamonada</taxon>
        <taxon>Diplomonadida</taxon>
        <taxon>Hexamitidae</taxon>
        <taxon>Hexamitinae</taxon>
        <taxon>Hexamita</taxon>
    </lineage>
</organism>
<accession>A0AA86NB30</accession>
<evidence type="ECO:0000313" key="1">
    <source>
        <dbReference type="EMBL" id="CAI9916447.1"/>
    </source>
</evidence>
<dbReference type="EMBL" id="CATOUU010000105">
    <property type="protein sequence ID" value="CAI9916447.1"/>
    <property type="molecule type" value="Genomic_DNA"/>
</dbReference>
<evidence type="ECO:0000313" key="2">
    <source>
        <dbReference type="EMBL" id="CAL6082750.1"/>
    </source>
</evidence>
<reference evidence="2 3" key="2">
    <citation type="submission" date="2024-07" db="EMBL/GenBank/DDBJ databases">
        <authorList>
            <person name="Akdeniz Z."/>
        </authorList>
    </citation>
    <scope>NUCLEOTIDE SEQUENCE [LARGE SCALE GENOMIC DNA]</scope>
</reference>
<sequence length="1361" mass="159454">MLFLLIQKQNSLHNNMISLENHIFASLNENNIFDMIEQQIDDATTVFYDPKLFLYPSSYDNIQLFNKYQINYQLSLSQTIAKLNMVINPNYSYPLDQQKEAAYLKTIITNDQRSLQGFFNRQYQFINQSLSNYSQFFDKVKNMNIESLNDQQYLSSSNQNIFQFIINGIKSSNYNLHFTSPIPLQKISKDVVIILNKFQDEQSILKTIHESCSIFDRIWIYNIDGEASFINIIQVVYQREYLSLQATLNNFQQLSKHLQLYNYSVNYVDFKIIMKIIKYINIQSKEQQYNIQYDYKNQKEQDMMKQEAVIYIFGQQNFINTNFNLEKYNTHVFFIYIQQSDFRQNTVVSMNNVILIEYVNQNNFINVSLFTIVQILNSLYVSTRDEIGSVNNSILISRPIYQDNQYIGMLLINEQLFGSFADMTLNNLDGLTATTLKVRMMDKQIQILNPYYQFSQTVSYQQEVPQPMIQTIPGILNNYPQNQFSDIVSAKIITIPKTINASAGSFIESINEYYNMQVVRNELTIHIGLSSTVITTQSRYDYSNVNYCVPPKQIQFTVQPLNLQQLRQNTQYPFYTTNTDCLVSDGHNCMYKTDVDLYRQAKEQILKQKSSNIQYLCGQNYTSTKFTLHTDSDDFLQYLQTVPEFGDITTLVQDHNDLKTATLYLNYINQYKVILKYNKVMTTYQYQKSMLDQNGCVMVVQNNTFIPSSNFASLRGLNTSSLSLLYLLYQQTREISHFARYVPKLEYLLDNPLVQAVYLGHSWVSNQDRNYADLLEQKTFVENETGTNEDLKVVNSVCIKIGRLFNNQYFVFSTNPQNNDIVKNEHLKSNIDGTNLKFRLSVVNGQTFLTKPLISKNKSLLGIPRVGGYLTLQLNIKNVFQNITGKNDDFLVMDATGSSLYHKYNENTDQYAFGVKQILIKYGYLVETLSNSTVQTVHRSCTRNHLFWETAYQRSANNEFSVVVSHNISKKFDFLKEADFNISAVYERSIIFKAESQFFLGGYITIKEFSVLNEFIVLLNDIQLSETSQPSWEKQQYYNLTHYLKNIPHNLTALDWIYPNLTRRGQIPQKIVRFEFKHEHKFPVRNLLFVLIIVQQCLFIMILCLKSERTNNKLQHQSIIEFNEHSIENSINITLQYNSSFDLQTQIQDDLLNHTFESLIKYVDRVKQQLLLQKVNLIFEDKNISVADCLKIIQLFEDQHQANIFKYIQIQSVQYYYRSFTILVPQKIYADYLVNLKNRTSWIPNEIAGFNSDLKLIKGTYLLYVPSKRYVSINNKNVSKLVTRLQTAIQSTIQSRVPSKPISRQEYIEEIQNLPFWFYNSTISRNNPNPCKVMQFLPMFPDKNYLQSQSLEQILWYSIFD</sequence>
<dbReference type="EMBL" id="CAXDID020000367">
    <property type="protein sequence ID" value="CAL6082750.1"/>
    <property type="molecule type" value="Genomic_DNA"/>
</dbReference>
<dbReference type="Proteomes" id="UP001642409">
    <property type="component" value="Unassembled WGS sequence"/>
</dbReference>
<reference evidence="1" key="1">
    <citation type="submission" date="2023-06" db="EMBL/GenBank/DDBJ databases">
        <authorList>
            <person name="Kurt Z."/>
        </authorList>
    </citation>
    <scope>NUCLEOTIDE SEQUENCE</scope>
</reference>
<keyword evidence="3" id="KW-1185">Reference proteome</keyword>
<proteinExistence type="predicted"/>